<dbReference type="RefSeq" id="WP_073339678.1">
    <property type="nucleotide sequence ID" value="NZ_FQXM01000023.1"/>
</dbReference>
<feature type="site" description="Important for substrate specificity" evidence="3">
    <location>
        <position position="155"/>
    </location>
</feature>
<dbReference type="GO" id="GO:0036221">
    <property type="term" value="F:UTP diphosphatase activity"/>
    <property type="evidence" value="ECO:0007669"/>
    <property type="project" value="RHEA"/>
</dbReference>
<dbReference type="Pfam" id="PF02545">
    <property type="entry name" value="Maf"/>
    <property type="match status" value="1"/>
</dbReference>
<feature type="active site" description="Proton acceptor" evidence="3">
    <location>
        <position position="70"/>
    </location>
</feature>
<dbReference type="NCBIfam" id="NF000867">
    <property type="entry name" value="PRK00078.1"/>
    <property type="match status" value="1"/>
</dbReference>
<dbReference type="CDD" id="cd00555">
    <property type="entry name" value="Maf"/>
    <property type="match status" value="1"/>
</dbReference>
<dbReference type="SUPFAM" id="SSF52972">
    <property type="entry name" value="ITPase-like"/>
    <property type="match status" value="1"/>
</dbReference>
<gene>
    <name evidence="4" type="ORF">SAMN02745207_03305</name>
</gene>
<dbReference type="InterPro" id="IPR029001">
    <property type="entry name" value="ITPase-like_fam"/>
</dbReference>
<organism evidence="4 5">
    <name type="scientific">Clostridium grantii DSM 8605</name>
    <dbReference type="NCBI Taxonomy" id="1121316"/>
    <lineage>
        <taxon>Bacteria</taxon>
        <taxon>Bacillati</taxon>
        <taxon>Bacillota</taxon>
        <taxon>Clostridia</taxon>
        <taxon>Eubacteriales</taxon>
        <taxon>Clostridiaceae</taxon>
        <taxon>Clostridium</taxon>
    </lineage>
</organism>
<keyword evidence="2 3" id="KW-0378">Hydrolase</keyword>
<evidence type="ECO:0000256" key="2">
    <source>
        <dbReference type="ARBA" id="ARBA00022801"/>
    </source>
</evidence>
<dbReference type="EC" id="3.6.1.9" evidence="3"/>
<proteinExistence type="inferred from homology"/>
<evidence type="ECO:0000256" key="3">
    <source>
        <dbReference type="HAMAP-Rule" id="MF_00528"/>
    </source>
</evidence>
<sequence>MNIVLASASERRRELLSRLTENFTVIVSDFDESSVEFTGELENFVMEIAKGKALDVLDKLEQQAIIIGCDTIVAIDDKLLGKPKSKEEAINMLKSLSGKVHQVCSGIAIIDSFTGKISTDFVTTHIKFSQISEANIIKYVDTGDPMDKAGAYGIQGIAGIFVEEIKGCYYSVVGLPINKLNSMLKGMGVNL</sequence>
<evidence type="ECO:0000313" key="4">
    <source>
        <dbReference type="EMBL" id="SHH94283.1"/>
    </source>
</evidence>
<evidence type="ECO:0000256" key="1">
    <source>
        <dbReference type="ARBA" id="ARBA00001968"/>
    </source>
</evidence>
<dbReference type="STRING" id="1121316.SAMN02745207_03305"/>
<name>A0A1M5X4Z0_9CLOT</name>
<keyword evidence="5" id="KW-1185">Reference proteome</keyword>
<dbReference type="InterPro" id="IPR003697">
    <property type="entry name" value="Maf-like"/>
</dbReference>
<comment type="caution">
    <text evidence="3">Lacks conserved residue(s) required for the propagation of feature annotation.</text>
</comment>
<dbReference type="NCBIfam" id="TIGR00172">
    <property type="entry name" value="maf"/>
    <property type="match status" value="1"/>
</dbReference>
<dbReference type="AlphaFoldDB" id="A0A1M5X4Z0"/>
<protein>
    <recommendedName>
        <fullName evidence="3">dTTP/UTP pyrophosphatase</fullName>
        <shortName evidence="3">dTTPase/UTPase</shortName>
        <ecNumber evidence="3">3.6.1.9</ecNumber>
    </recommendedName>
    <alternativeName>
        <fullName evidence="3">Nucleoside triphosphate pyrophosphatase</fullName>
    </alternativeName>
    <alternativeName>
        <fullName evidence="3">Nucleotide pyrophosphatase</fullName>
        <shortName evidence="3">Nucleotide PPase</shortName>
    </alternativeName>
</protein>
<comment type="catalytic activity">
    <reaction evidence="3">
        <text>UTP + H2O = UMP + diphosphate + H(+)</text>
        <dbReference type="Rhea" id="RHEA:29395"/>
        <dbReference type="ChEBI" id="CHEBI:15377"/>
        <dbReference type="ChEBI" id="CHEBI:15378"/>
        <dbReference type="ChEBI" id="CHEBI:33019"/>
        <dbReference type="ChEBI" id="CHEBI:46398"/>
        <dbReference type="ChEBI" id="CHEBI:57865"/>
        <dbReference type="EC" id="3.6.1.9"/>
    </reaction>
</comment>
<keyword evidence="3" id="KW-0963">Cytoplasm</keyword>
<keyword evidence="3" id="KW-0546">Nucleotide metabolism</keyword>
<evidence type="ECO:0000313" key="5">
    <source>
        <dbReference type="Proteomes" id="UP000184447"/>
    </source>
</evidence>
<dbReference type="GO" id="GO:0036218">
    <property type="term" value="F:dTTP diphosphatase activity"/>
    <property type="evidence" value="ECO:0007669"/>
    <property type="project" value="RHEA"/>
</dbReference>
<comment type="subcellular location">
    <subcellularLocation>
        <location evidence="3">Cytoplasm</location>
    </subcellularLocation>
</comment>
<comment type="function">
    <text evidence="3">Nucleoside triphosphate pyrophosphatase that hydrolyzes dTTP and UTP. May have a dual role in cell division arrest and in preventing the incorporation of modified nucleotides into cellular nucleic acids.</text>
</comment>
<dbReference type="PIRSF" id="PIRSF006305">
    <property type="entry name" value="Maf"/>
    <property type="match status" value="1"/>
</dbReference>
<reference evidence="4 5" key="1">
    <citation type="submission" date="2016-11" db="EMBL/GenBank/DDBJ databases">
        <authorList>
            <person name="Jaros S."/>
            <person name="Januszkiewicz K."/>
            <person name="Wedrychowicz H."/>
        </authorList>
    </citation>
    <scope>NUCLEOTIDE SEQUENCE [LARGE SCALE GENOMIC DNA]</scope>
    <source>
        <strain evidence="4 5">DSM 8605</strain>
    </source>
</reference>
<dbReference type="HAMAP" id="MF_00528">
    <property type="entry name" value="Maf"/>
    <property type="match status" value="1"/>
</dbReference>
<comment type="cofactor">
    <cofactor evidence="1 3">
        <name>a divalent metal cation</name>
        <dbReference type="ChEBI" id="CHEBI:60240"/>
    </cofactor>
</comment>
<dbReference type="Proteomes" id="UP000184447">
    <property type="component" value="Unassembled WGS sequence"/>
</dbReference>
<dbReference type="PANTHER" id="PTHR43213">
    <property type="entry name" value="BIFUNCTIONAL DTTP/UTP PYROPHOSPHATASE/METHYLTRANSFERASE PROTEIN-RELATED"/>
    <property type="match status" value="1"/>
</dbReference>
<dbReference type="PANTHER" id="PTHR43213:SF5">
    <property type="entry name" value="BIFUNCTIONAL DTTP_UTP PYROPHOSPHATASE_METHYLTRANSFERASE PROTEIN-RELATED"/>
    <property type="match status" value="1"/>
</dbReference>
<accession>A0A1M5X4Z0</accession>
<feature type="site" description="Important for substrate specificity" evidence="3">
    <location>
        <position position="11"/>
    </location>
</feature>
<dbReference type="GO" id="GO:0009117">
    <property type="term" value="P:nucleotide metabolic process"/>
    <property type="evidence" value="ECO:0007669"/>
    <property type="project" value="UniProtKB-KW"/>
</dbReference>
<comment type="similarity">
    <text evidence="3">Belongs to the Maf family. YhdE subfamily.</text>
</comment>
<comment type="catalytic activity">
    <reaction evidence="3">
        <text>dTTP + H2O = dTMP + diphosphate + H(+)</text>
        <dbReference type="Rhea" id="RHEA:28534"/>
        <dbReference type="ChEBI" id="CHEBI:15377"/>
        <dbReference type="ChEBI" id="CHEBI:15378"/>
        <dbReference type="ChEBI" id="CHEBI:33019"/>
        <dbReference type="ChEBI" id="CHEBI:37568"/>
        <dbReference type="ChEBI" id="CHEBI:63528"/>
        <dbReference type="EC" id="3.6.1.9"/>
    </reaction>
</comment>
<feature type="site" description="Important for substrate specificity" evidence="3">
    <location>
        <position position="71"/>
    </location>
</feature>
<dbReference type="GO" id="GO:0005737">
    <property type="term" value="C:cytoplasm"/>
    <property type="evidence" value="ECO:0007669"/>
    <property type="project" value="UniProtKB-SubCell"/>
</dbReference>
<dbReference type="EMBL" id="FQXM01000023">
    <property type="protein sequence ID" value="SHH94283.1"/>
    <property type="molecule type" value="Genomic_DNA"/>
</dbReference>
<dbReference type="Gene3D" id="3.90.950.10">
    <property type="match status" value="1"/>
</dbReference>